<sequence>MAKASGADTPVMRQYLAAKAAHPDALLFFRLGDFYEIFFDDAVIAAKALELTLTSRNKNAEDPIPMAGVPHHAVSGYVQKLLDLGHKVAICEQMADPSKVKGIVPREVVRIATPALAFDDSAIEAKKNLFLVGLEVASTGRVGIAALDFSTGTLEACEAEGIEAAIAELVRLDPREVLAPDTGDFVATVRAALPRATVREEQEPLDLARSLSVLDAVLGKGESRKSCASDVALVAAARCVGLVRACEPGRPLPMSRLVEYQIGDTLILDDAAQRHLELVRTMDGETKGSLLAHIDMTRTAPGARLLRRRLLAPRTNVAEIRRRLDGVELFVTQPGLRTEVRTRLDKVADLERLAVKLAVERIGPRELSQLRTSLAELPALDSALSKCPDPGAREALEIPAKEPFVDRCEKMATLLGKALADELPLRASDGGVFRDGWDKELDEARMLTKDGQRLIVELEARLREQAQIPSLKLRYTRVFGWYMEVTKTHLSKAPKAWRRKQTIATGERYTCDELDTLADKLAHAEERLESREAELWSELVKKLQAHIERLRAVASRLAVLDVASALAEVAHRDDYTRPEIDDSLELVLEDARHPVVEKLAAAGRFVPNDVTLDAAEDAPEDRARLWIVTGPNMAGKSTFMRQVALAVVLAQAGSFVPARRARIGIVDRVLTRVGASDNLARGESTFMVEMKETANIMRRATRRSLVVLDEIGRGTSTYDGLSIAWAVAEHLHDVARSRALFATHYHELTELAQSCPRAENHSVSAREHAGSIVFFHKVQRGAASRSYGVACARLAGLPEPVLARARAMLDALEKGGTTPSGATRPSRAKAPAPQLDLFGGAGGGNAGPAPSPALEMLRALDLDRMTPLEALTTLAKLKGLANGRGSGDASS</sequence>
<feature type="domain" description="DNA mismatch repair proteins mutS family" evidence="12">
    <location>
        <begin position="704"/>
        <end position="720"/>
    </location>
</feature>
<dbReference type="AlphaFoldDB" id="A0A0K1Q100"/>
<dbReference type="Gene3D" id="3.30.420.110">
    <property type="entry name" value="MutS, connector domain"/>
    <property type="match status" value="1"/>
</dbReference>
<dbReference type="Gene3D" id="3.40.1170.10">
    <property type="entry name" value="DNA repair protein MutS, domain I"/>
    <property type="match status" value="1"/>
</dbReference>
<dbReference type="Gene3D" id="1.10.1420.10">
    <property type="match status" value="2"/>
</dbReference>
<evidence type="ECO:0000256" key="6">
    <source>
        <dbReference type="ARBA" id="ARBA00023125"/>
    </source>
</evidence>
<evidence type="ECO:0000259" key="12">
    <source>
        <dbReference type="PROSITE" id="PS00486"/>
    </source>
</evidence>
<protein>
    <recommendedName>
        <fullName evidence="2 9">DNA mismatch repair protein MutS</fullName>
    </recommendedName>
</protein>
<dbReference type="PANTHER" id="PTHR11361">
    <property type="entry name" value="DNA MISMATCH REPAIR PROTEIN MUTS FAMILY MEMBER"/>
    <property type="match status" value="1"/>
</dbReference>
<evidence type="ECO:0000256" key="2">
    <source>
        <dbReference type="ARBA" id="ARBA00021982"/>
    </source>
</evidence>
<dbReference type="GO" id="GO:0030983">
    <property type="term" value="F:mismatched DNA binding"/>
    <property type="evidence" value="ECO:0007669"/>
    <property type="project" value="InterPro"/>
</dbReference>
<dbReference type="Gene3D" id="3.40.50.300">
    <property type="entry name" value="P-loop containing nucleotide triphosphate hydrolases"/>
    <property type="match status" value="1"/>
</dbReference>
<evidence type="ECO:0000256" key="5">
    <source>
        <dbReference type="ARBA" id="ARBA00022840"/>
    </source>
</evidence>
<dbReference type="RefSeq" id="WP_146650912.1">
    <property type="nucleotide sequence ID" value="NZ_CP012333.1"/>
</dbReference>
<evidence type="ECO:0000256" key="3">
    <source>
        <dbReference type="ARBA" id="ARBA00022741"/>
    </source>
</evidence>
<dbReference type="SUPFAM" id="SSF52540">
    <property type="entry name" value="P-loop containing nucleoside triphosphate hydrolases"/>
    <property type="match status" value="1"/>
</dbReference>
<dbReference type="HAMAP" id="MF_00096">
    <property type="entry name" value="MutS"/>
    <property type="match status" value="1"/>
</dbReference>
<dbReference type="SUPFAM" id="SSF53150">
    <property type="entry name" value="DNA repair protein MutS, domain II"/>
    <property type="match status" value="1"/>
</dbReference>
<keyword evidence="5 9" id="KW-0067">ATP-binding</keyword>
<comment type="function">
    <text evidence="8 9">This protein is involved in the repair of mismatches in DNA. It is possible that it carries out the mismatch recognition step. This protein has a weak ATPase activity.</text>
</comment>
<dbReference type="EMBL" id="CP012333">
    <property type="protein sequence ID" value="AKU99460.1"/>
    <property type="molecule type" value="Genomic_DNA"/>
</dbReference>
<keyword evidence="3 9" id="KW-0547">Nucleotide-binding</keyword>
<dbReference type="Pfam" id="PF00488">
    <property type="entry name" value="MutS_V"/>
    <property type="match status" value="1"/>
</dbReference>
<dbReference type="InterPro" id="IPR007860">
    <property type="entry name" value="DNA_mmatch_repair_MutS_con_dom"/>
</dbReference>
<dbReference type="InterPro" id="IPR036187">
    <property type="entry name" value="DNA_mismatch_repair_MutS_sf"/>
</dbReference>
<organism evidence="13 14">
    <name type="scientific">Labilithrix luteola</name>
    <dbReference type="NCBI Taxonomy" id="1391654"/>
    <lineage>
        <taxon>Bacteria</taxon>
        <taxon>Pseudomonadati</taxon>
        <taxon>Myxococcota</taxon>
        <taxon>Polyangia</taxon>
        <taxon>Polyangiales</taxon>
        <taxon>Labilitrichaceae</taxon>
        <taxon>Labilithrix</taxon>
    </lineage>
</organism>
<evidence type="ECO:0000256" key="10">
    <source>
        <dbReference type="RuleBase" id="RU003756"/>
    </source>
</evidence>
<keyword evidence="4 9" id="KW-0227">DNA damage</keyword>
<evidence type="ECO:0000256" key="9">
    <source>
        <dbReference type="HAMAP-Rule" id="MF_00096"/>
    </source>
</evidence>
<dbReference type="InterPro" id="IPR045076">
    <property type="entry name" value="MutS"/>
</dbReference>
<evidence type="ECO:0000256" key="11">
    <source>
        <dbReference type="SAM" id="MobiDB-lite"/>
    </source>
</evidence>
<keyword evidence="7 9" id="KW-0234">DNA repair</keyword>
<dbReference type="InterPro" id="IPR027417">
    <property type="entry name" value="P-loop_NTPase"/>
</dbReference>
<dbReference type="InterPro" id="IPR007695">
    <property type="entry name" value="DNA_mismatch_repair_MutS-lik_N"/>
</dbReference>
<proteinExistence type="inferred from homology"/>
<dbReference type="Pfam" id="PF05190">
    <property type="entry name" value="MutS_IV"/>
    <property type="match status" value="1"/>
</dbReference>
<dbReference type="InterPro" id="IPR007861">
    <property type="entry name" value="DNA_mismatch_repair_MutS_clamp"/>
</dbReference>
<gene>
    <name evidence="9" type="primary">mutS</name>
    <name evidence="13" type="ORF">AKJ09_06124</name>
</gene>
<dbReference type="GO" id="GO:0006298">
    <property type="term" value="P:mismatch repair"/>
    <property type="evidence" value="ECO:0007669"/>
    <property type="project" value="UniProtKB-UniRule"/>
</dbReference>
<reference evidence="13 14" key="1">
    <citation type="submission" date="2015-08" db="EMBL/GenBank/DDBJ databases">
        <authorList>
            <person name="Babu N.S."/>
            <person name="Beckwith C.J."/>
            <person name="Beseler K.G."/>
            <person name="Brison A."/>
            <person name="Carone J.V."/>
            <person name="Caskin T.P."/>
            <person name="Diamond M."/>
            <person name="Durham M.E."/>
            <person name="Foxe J.M."/>
            <person name="Go M."/>
            <person name="Henderson B.A."/>
            <person name="Jones I.B."/>
            <person name="McGettigan J.A."/>
            <person name="Micheletti S.J."/>
            <person name="Nasrallah M.E."/>
            <person name="Ortiz D."/>
            <person name="Piller C.R."/>
            <person name="Privatt S.R."/>
            <person name="Schneider S.L."/>
            <person name="Sharp S."/>
            <person name="Smith T.C."/>
            <person name="Stanton J.D."/>
            <person name="Ullery H.E."/>
            <person name="Wilson R.J."/>
            <person name="Serrano M.G."/>
            <person name="Buck G."/>
            <person name="Lee V."/>
            <person name="Wang Y."/>
            <person name="Carvalho R."/>
            <person name="Voegtly L."/>
            <person name="Shi R."/>
            <person name="Duckworth R."/>
            <person name="Johnson A."/>
            <person name="Loviza R."/>
            <person name="Walstead R."/>
            <person name="Shah Z."/>
            <person name="Kiflezghi M."/>
            <person name="Wade K."/>
            <person name="Ball S.L."/>
            <person name="Bradley K.W."/>
            <person name="Asai D.J."/>
            <person name="Bowman C.A."/>
            <person name="Russell D.A."/>
            <person name="Pope W.H."/>
            <person name="Jacobs-Sera D."/>
            <person name="Hendrix R.W."/>
            <person name="Hatfull G.F."/>
        </authorList>
    </citation>
    <scope>NUCLEOTIDE SEQUENCE [LARGE SCALE GENOMIC DNA]</scope>
    <source>
        <strain evidence="13 14">DSM 27648</strain>
    </source>
</reference>
<dbReference type="NCBIfam" id="NF003810">
    <property type="entry name" value="PRK05399.1"/>
    <property type="match status" value="1"/>
</dbReference>
<keyword evidence="6 9" id="KW-0238">DNA-binding</keyword>
<dbReference type="Proteomes" id="UP000064967">
    <property type="component" value="Chromosome"/>
</dbReference>
<dbReference type="STRING" id="1391654.AKJ09_06124"/>
<dbReference type="GO" id="GO:0003684">
    <property type="term" value="F:damaged DNA binding"/>
    <property type="evidence" value="ECO:0007669"/>
    <property type="project" value="UniProtKB-UniRule"/>
</dbReference>
<evidence type="ECO:0000256" key="7">
    <source>
        <dbReference type="ARBA" id="ARBA00023204"/>
    </source>
</evidence>
<dbReference type="InterPro" id="IPR017261">
    <property type="entry name" value="DNA_mismatch_repair_MutS/MSH"/>
</dbReference>
<dbReference type="InterPro" id="IPR036678">
    <property type="entry name" value="MutS_con_dom_sf"/>
</dbReference>
<dbReference type="InterPro" id="IPR005748">
    <property type="entry name" value="DNA_mismatch_repair_MutS"/>
</dbReference>
<dbReference type="SMART" id="SM00534">
    <property type="entry name" value="MUTSac"/>
    <property type="match status" value="1"/>
</dbReference>
<dbReference type="KEGG" id="llu:AKJ09_06124"/>
<evidence type="ECO:0000256" key="4">
    <source>
        <dbReference type="ARBA" id="ARBA00022763"/>
    </source>
</evidence>
<feature type="region of interest" description="Disordered" evidence="11">
    <location>
        <begin position="814"/>
        <end position="851"/>
    </location>
</feature>
<evidence type="ECO:0000256" key="8">
    <source>
        <dbReference type="ARBA" id="ARBA00024647"/>
    </source>
</evidence>
<dbReference type="SUPFAM" id="SSF48334">
    <property type="entry name" value="DNA repair protein MutS, domain III"/>
    <property type="match status" value="1"/>
</dbReference>
<dbReference type="SMART" id="SM00533">
    <property type="entry name" value="MUTSd"/>
    <property type="match status" value="1"/>
</dbReference>
<dbReference type="FunFam" id="3.40.50.300:FF:000870">
    <property type="entry name" value="MutS protein homolog 4"/>
    <property type="match status" value="1"/>
</dbReference>
<dbReference type="GO" id="GO:0005829">
    <property type="term" value="C:cytosol"/>
    <property type="evidence" value="ECO:0007669"/>
    <property type="project" value="TreeGrafter"/>
</dbReference>
<dbReference type="InterPro" id="IPR007696">
    <property type="entry name" value="DNA_mismatch_repair_MutS_core"/>
</dbReference>
<dbReference type="SUPFAM" id="SSF55271">
    <property type="entry name" value="DNA repair protein MutS, domain I"/>
    <property type="match status" value="1"/>
</dbReference>
<dbReference type="PANTHER" id="PTHR11361:SF34">
    <property type="entry name" value="DNA MISMATCH REPAIR PROTEIN MSH1, MITOCHONDRIAL"/>
    <property type="match status" value="1"/>
</dbReference>
<dbReference type="InterPro" id="IPR016151">
    <property type="entry name" value="DNA_mismatch_repair_MutS_N"/>
</dbReference>
<evidence type="ECO:0000256" key="1">
    <source>
        <dbReference type="ARBA" id="ARBA00006271"/>
    </source>
</evidence>
<dbReference type="Pfam" id="PF05192">
    <property type="entry name" value="MutS_III"/>
    <property type="match status" value="1"/>
</dbReference>
<feature type="binding site" evidence="9">
    <location>
        <begin position="630"/>
        <end position="637"/>
    </location>
    <ligand>
        <name>ATP</name>
        <dbReference type="ChEBI" id="CHEBI:30616"/>
    </ligand>
</feature>
<comment type="similarity">
    <text evidence="1 9 10">Belongs to the DNA mismatch repair MutS family.</text>
</comment>
<keyword evidence="14" id="KW-1185">Reference proteome</keyword>
<dbReference type="Pfam" id="PF01624">
    <property type="entry name" value="MutS_I"/>
    <property type="match status" value="1"/>
</dbReference>
<evidence type="ECO:0000313" key="13">
    <source>
        <dbReference type="EMBL" id="AKU99460.1"/>
    </source>
</evidence>
<dbReference type="PATRIC" id="fig|1391654.3.peg.6211"/>
<dbReference type="OrthoDB" id="9802448at2"/>
<dbReference type="GO" id="GO:0140664">
    <property type="term" value="F:ATP-dependent DNA damage sensor activity"/>
    <property type="evidence" value="ECO:0007669"/>
    <property type="project" value="InterPro"/>
</dbReference>
<dbReference type="InterPro" id="IPR000432">
    <property type="entry name" value="DNA_mismatch_repair_MutS_C"/>
</dbReference>
<name>A0A0K1Q100_9BACT</name>
<dbReference type="PROSITE" id="PS00486">
    <property type="entry name" value="DNA_MISMATCH_REPAIR_2"/>
    <property type="match status" value="1"/>
</dbReference>
<dbReference type="PIRSF" id="PIRSF037677">
    <property type="entry name" value="DNA_mis_repair_Msh6"/>
    <property type="match status" value="1"/>
</dbReference>
<dbReference type="GO" id="GO:0005524">
    <property type="term" value="F:ATP binding"/>
    <property type="evidence" value="ECO:0007669"/>
    <property type="project" value="UniProtKB-UniRule"/>
</dbReference>
<dbReference type="Pfam" id="PF05188">
    <property type="entry name" value="MutS_II"/>
    <property type="match status" value="1"/>
</dbReference>
<dbReference type="CDD" id="cd03284">
    <property type="entry name" value="ABC_MutS1"/>
    <property type="match status" value="1"/>
</dbReference>
<dbReference type="NCBIfam" id="TIGR01070">
    <property type="entry name" value="mutS1"/>
    <property type="match status" value="1"/>
</dbReference>
<dbReference type="FunFam" id="3.40.1170.10:FF:000001">
    <property type="entry name" value="DNA mismatch repair protein MutS"/>
    <property type="match status" value="1"/>
</dbReference>
<evidence type="ECO:0000313" key="14">
    <source>
        <dbReference type="Proteomes" id="UP000064967"/>
    </source>
</evidence>
<accession>A0A0K1Q100</accession>